<feature type="region of interest" description="Disordered" evidence="9">
    <location>
        <begin position="138"/>
        <end position="159"/>
    </location>
</feature>
<dbReference type="InterPro" id="IPR036641">
    <property type="entry name" value="HPT_dom_sf"/>
</dbReference>
<sequence length="775" mass="82356">MSMDDEDLSGYSMLDLFRMETREQMRVLTDGLLQLEQGTADAAMLEAMMRAAHSVKGAAVIVGLDPAVRLAHAMEDVLVAAQEGRARLDADGVDVLLGAVDLLQELALTSEPGKRTPHANRLARTLTMLRALLDRDATAPAAPAAPEPAPATDPTPAPEPAIALESVIAPEPVPEPEPAPPAPAREAAPPPPAPAAPDGGGDLLTLAGQARLQAGQLRPWIAGLQRYKRYQHGVFDALERLQDAIRTTGDPHLAELAQRVADRAAPLRDTLLQTIEGAEHYERRALSVSARLADEVLALSMCRFADGVRGLPRMVRDLARGLGKDVRVEIDGDATLVDRAVLARMDAPLNQLLRNAVDHGIELPAERTAAGKPAHGTIRLEARHRGGMLSLVVEDDGRGVDPERIRAAAVRRQIAAPAFAPALSQAELMEFLFLPGFSLKDSATELSGRGVGLDVVHDTVRALNGTVRAESAPGAGFRTVITLPLTQSIVRALVVDVAGEAYALPIARVERVLRVPATAVLTLQGRQYVKTGADGEDSEELGIVAASQVLGLGEAVAGTDLALVAIGTGRERYGLAVDAVHGEQSLTVQPLEPTFGKLRDVAAGALLDDGTPVLILDVPDLLQSIARLLGTGAALRLAPGAPAAASARRVLVVDDSLTVREMQRKLLAGRGYRVDVALDGEDGWNQLRAADYDLVITDIDMPRLDGIGLLERIRRDPRLHRLPVMIVSYKDRPEDRARGLEAGADYYLAKGAFHDATLLDAVRDLVGAAHGEGTP</sequence>
<comment type="caution">
    <text evidence="14">The sequence shown here is derived from an EMBL/GenBank/DDBJ whole genome shotgun (WGS) entry which is preliminary data.</text>
</comment>
<dbReference type="SUPFAM" id="SSF52172">
    <property type="entry name" value="CheY-like"/>
    <property type="match status" value="1"/>
</dbReference>
<dbReference type="Pfam" id="PF02518">
    <property type="entry name" value="HATPase_c"/>
    <property type="match status" value="1"/>
</dbReference>
<dbReference type="RefSeq" id="WP_258818289.1">
    <property type="nucleotide sequence ID" value="NZ_JANUGW010000015.1"/>
</dbReference>
<dbReference type="InterPro" id="IPR001789">
    <property type="entry name" value="Sig_transdc_resp-reg_receiver"/>
</dbReference>
<evidence type="ECO:0000256" key="2">
    <source>
        <dbReference type="ARBA" id="ARBA00012438"/>
    </source>
</evidence>
<evidence type="ECO:0000256" key="1">
    <source>
        <dbReference type="ARBA" id="ARBA00000085"/>
    </source>
</evidence>
<dbReference type="Gene3D" id="1.20.120.160">
    <property type="entry name" value="HPT domain"/>
    <property type="match status" value="1"/>
</dbReference>
<dbReference type="PRINTS" id="PR00344">
    <property type="entry name" value="BCTRLSENSOR"/>
</dbReference>
<dbReference type="PANTHER" id="PTHR43395">
    <property type="entry name" value="SENSOR HISTIDINE KINASE CHEA"/>
    <property type="match status" value="1"/>
</dbReference>
<dbReference type="EMBL" id="JANUGW010000015">
    <property type="protein sequence ID" value="MCS0583713.1"/>
    <property type="molecule type" value="Genomic_DNA"/>
</dbReference>
<dbReference type="SMART" id="SM00387">
    <property type="entry name" value="HATPase_c"/>
    <property type="match status" value="1"/>
</dbReference>
<feature type="domain" description="CheW-like" evidence="12">
    <location>
        <begin position="489"/>
        <end position="627"/>
    </location>
</feature>
<protein>
    <recommendedName>
        <fullName evidence="2">histidine kinase</fullName>
        <ecNumber evidence="2">2.7.13.3</ecNumber>
    </recommendedName>
</protein>
<dbReference type="PROSITE" id="PS50894">
    <property type="entry name" value="HPT"/>
    <property type="match status" value="1"/>
</dbReference>
<feature type="domain" description="HPt" evidence="13">
    <location>
        <begin position="6"/>
        <end position="110"/>
    </location>
</feature>
<feature type="compositionally biased region" description="Pro residues" evidence="9">
    <location>
        <begin position="143"/>
        <end position="159"/>
    </location>
</feature>
<organism evidence="14 15">
    <name type="scientific">Massilia pinisoli</name>
    <dbReference type="NCBI Taxonomy" id="1772194"/>
    <lineage>
        <taxon>Bacteria</taxon>
        <taxon>Pseudomonadati</taxon>
        <taxon>Pseudomonadota</taxon>
        <taxon>Betaproteobacteria</taxon>
        <taxon>Burkholderiales</taxon>
        <taxon>Oxalobacteraceae</taxon>
        <taxon>Telluria group</taxon>
        <taxon>Massilia</taxon>
    </lineage>
</organism>
<dbReference type="Pfam" id="PF01627">
    <property type="entry name" value="Hpt"/>
    <property type="match status" value="1"/>
</dbReference>
<dbReference type="Pfam" id="PF00072">
    <property type="entry name" value="Response_reg"/>
    <property type="match status" value="1"/>
</dbReference>
<dbReference type="PROSITE" id="PS50110">
    <property type="entry name" value="RESPONSE_REGULATORY"/>
    <property type="match status" value="1"/>
</dbReference>
<dbReference type="EC" id="2.7.13.3" evidence="2"/>
<feature type="region of interest" description="Disordered" evidence="9">
    <location>
        <begin position="171"/>
        <end position="203"/>
    </location>
</feature>
<dbReference type="Proteomes" id="UP001204151">
    <property type="component" value="Unassembled WGS sequence"/>
</dbReference>
<dbReference type="PROSITE" id="PS50851">
    <property type="entry name" value="CHEW"/>
    <property type="match status" value="1"/>
</dbReference>
<dbReference type="SUPFAM" id="SSF47226">
    <property type="entry name" value="Histidine-containing phosphotransfer domain, HPT domain"/>
    <property type="match status" value="1"/>
</dbReference>
<dbReference type="SMART" id="SM00260">
    <property type="entry name" value="CheW"/>
    <property type="match status" value="1"/>
</dbReference>
<feature type="domain" description="Histidine kinase" evidence="10">
    <location>
        <begin position="291"/>
        <end position="487"/>
    </location>
</feature>
<feature type="modified residue" description="Phosphohistidine" evidence="7">
    <location>
        <position position="53"/>
    </location>
</feature>
<evidence type="ECO:0000256" key="8">
    <source>
        <dbReference type="PROSITE-ProRule" id="PRU00169"/>
    </source>
</evidence>
<dbReference type="GO" id="GO:0016301">
    <property type="term" value="F:kinase activity"/>
    <property type="evidence" value="ECO:0007669"/>
    <property type="project" value="UniProtKB-KW"/>
</dbReference>
<dbReference type="Gene3D" id="3.30.565.10">
    <property type="entry name" value="Histidine kinase-like ATPase, C-terminal domain"/>
    <property type="match status" value="1"/>
</dbReference>
<dbReference type="InterPro" id="IPR004358">
    <property type="entry name" value="Sig_transdc_His_kin-like_C"/>
</dbReference>
<gene>
    <name evidence="14" type="ORF">NX784_19140</name>
</gene>
<evidence type="ECO:0000259" key="12">
    <source>
        <dbReference type="PROSITE" id="PS50851"/>
    </source>
</evidence>
<evidence type="ECO:0000256" key="6">
    <source>
        <dbReference type="ARBA" id="ARBA00023012"/>
    </source>
</evidence>
<dbReference type="InterPro" id="IPR051315">
    <property type="entry name" value="Bact_Chemotaxis_CheA"/>
</dbReference>
<dbReference type="InterPro" id="IPR003594">
    <property type="entry name" value="HATPase_dom"/>
</dbReference>
<dbReference type="InterPro" id="IPR002545">
    <property type="entry name" value="CheW-lke_dom"/>
</dbReference>
<feature type="compositionally biased region" description="Pro residues" evidence="9">
    <location>
        <begin position="171"/>
        <end position="195"/>
    </location>
</feature>
<dbReference type="InterPro" id="IPR011006">
    <property type="entry name" value="CheY-like_superfamily"/>
</dbReference>
<dbReference type="PROSITE" id="PS50109">
    <property type="entry name" value="HIS_KIN"/>
    <property type="match status" value="1"/>
</dbReference>
<evidence type="ECO:0000313" key="15">
    <source>
        <dbReference type="Proteomes" id="UP001204151"/>
    </source>
</evidence>
<dbReference type="InterPro" id="IPR005467">
    <property type="entry name" value="His_kinase_dom"/>
</dbReference>
<comment type="catalytic activity">
    <reaction evidence="1">
        <text>ATP + protein L-histidine = ADP + protein N-phospho-L-histidine.</text>
        <dbReference type="EC" id="2.7.13.3"/>
    </reaction>
</comment>
<dbReference type="SUPFAM" id="SSF50341">
    <property type="entry name" value="CheW-like"/>
    <property type="match status" value="1"/>
</dbReference>
<evidence type="ECO:0000256" key="4">
    <source>
        <dbReference type="ARBA" id="ARBA00022679"/>
    </source>
</evidence>
<keyword evidence="6" id="KW-0902">Two-component regulatory system</keyword>
<evidence type="ECO:0000259" key="13">
    <source>
        <dbReference type="PROSITE" id="PS50894"/>
    </source>
</evidence>
<evidence type="ECO:0000259" key="10">
    <source>
        <dbReference type="PROSITE" id="PS50109"/>
    </source>
</evidence>
<feature type="domain" description="Response regulatory" evidence="11">
    <location>
        <begin position="649"/>
        <end position="765"/>
    </location>
</feature>
<keyword evidence="3 8" id="KW-0597">Phosphoprotein</keyword>
<dbReference type="SUPFAM" id="SSF55874">
    <property type="entry name" value="ATPase domain of HSP90 chaperone/DNA topoisomerase II/histidine kinase"/>
    <property type="match status" value="1"/>
</dbReference>
<name>A0ABT1ZUW5_9BURK</name>
<dbReference type="Gene3D" id="3.40.50.2300">
    <property type="match status" value="1"/>
</dbReference>
<accession>A0ABT1ZUW5</accession>
<evidence type="ECO:0000256" key="7">
    <source>
        <dbReference type="PROSITE-ProRule" id="PRU00110"/>
    </source>
</evidence>
<evidence type="ECO:0000256" key="9">
    <source>
        <dbReference type="SAM" id="MobiDB-lite"/>
    </source>
</evidence>
<keyword evidence="4" id="KW-0808">Transferase</keyword>
<dbReference type="InterPro" id="IPR036890">
    <property type="entry name" value="HATPase_C_sf"/>
</dbReference>
<keyword evidence="5 14" id="KW-0418">Kinase</keyword>
<reference evidence="14 15" key="1">
    <citation type="submission" date="2022-08" db="EMBL/GenBank/DDBJ databases">
        <title>Reclassification of Massilia species as members of the genera Telluria, Duganella, Pseudoduganella, Mokoshia gen. nov. and Zemynaea gen. nov. using orthogonal and non-orthogonal genome-based approaches.</title>
        <authorList>
            <person name="Bowman J.P."/>
        </authorList>
    </citation>
    <scope>NUCLEOTIDE SEQUENCE [LARGE SCALE GENOMIC DNA]</scope>
    <source>
        <strain evidence="14 15">JCM 31316</strain>
    </source>
</reference>
<dbReference type="SMART" id="SM00073">
    <property type="entry name" value="HPT"/>
    <property type="match status" value="1"/>
</dbReference>
<proteinExistence type="predicted"/>
<evidence type="ECO:0000256" key="3">
    <source>
        <dbReference type="ARBA" id="ARBA00022553"/>
    </source>
</evidence>
<dbReference type="SMART" id="SM00448">
    <property type="entry name" value="REC"/>
    <property type="match status" value="1"/>
</dbReference>
<dbReference type="PANTHER" id="PTHR43395:SF1">
    <property type="entry name" value="CHEMOTAXIS PROTEIN CHEA"/>
    <property type="match status" value="1"/>
</dbReference>
<dbReference type="InterPro" id="IPR036061">
    <property type="entry name" value="CheW-like_dom_sf"/>
</dbReference>
<dbReference type="Gene3D" id="2.30.30.40">
    <property type="entry name" value="SH3 Domains"/>
    <property type="match status" value="1"/>
</dbReference>
<dbReference type="InterPro" id="IPR008207">
    <property type="entry name" value="Sig_transdc_His_kin_Hpt_dom"/>
</dbReference>
<feature type="modified residue" description="4-aspartylphosphate" evidence="8">
    <location>
        <position position="698"/>
    </location>
</feature>
<evidence type="ECO:0000259" key="11">
    <source>
        <dbReference type="PROSITE" id="PS50110"/>
    </source>
</evidence>
<dbReference type="CDD" id="cd00088">
    <property type="entry name" value="HPT"/>
    <property type="match status" value="1"/>
</dbReference>
<evidence type="ECO:0000313" key="14">
    <source>
        <dbReference type="EMBL" id="MCS0583713.1"/>
    </source>
</evidence>
<dbReference type="Pfam" id="PF01584">
    <property type="entry name" value="CheW"/>
    <property type="match status" value="1"/>
</dbReference>
<evidence type="ECO:0000256" key="5">
    <source>
        <dbReference type="ARBA" id="ARBA00022777"/>
    </source>
</evidence>
<keyword evidence="15" id="KW-1185">Reference proteome</keyword>